<dbReference type="KEGG" id="zma:103625826"/>
<dbReference type="OrthoDB" id="696368at2759"/>
<evidence type="ECO:0000313" key="2">
    <source>
        <dbReference type="EMBL" id="AQK62534.1"/>
    </source>
</evidence>
<dbReference type="EMBL" id="CM000781">
    <property type="protein sequence ID" value="AQK62534.1"/>
    <property type="molecule type" value="Genomic_DNA"/>
</dbReference>
<dbReference type="PANTHER" id="PTHR31973">
    <property type="entry name" value="POLYPROTEIN, PUTATIVE-RELATED"/>
    <property type="match status" value="1"/>
</dbReference>
<organism evidence="2">
    <name type="scientific">Zea mays</name>
    <name type="common">Maize</name>
    <dbReference type="NCBI Taxonomy" id="4577"/>
    <lineage>
        <taxon>Eukaryota</taxon>
        <taxon>Viridiplantae</taxon>
        <taxon>Streptophyta</taxon>
        <taxon>Embryophyta</taxon>
        <taxon>Tracheophyta</taxon>
        <taxon>Spermatophyta</taxon>
        <taxon>Magnoliopsida</taxon>
        <taxon>Liliopsida</taxon>
        <taxon>Poales</taxon>
        <taxon>Poaceae</taxon>
        <taxon>PACMAD clade</taxon>
        <taxon>Panicoideae</taxon>
        <taxon>Andropogonodae</taxon>
        <taxon>Andropogoneae</taxon>
        <taxon>Tripsacinae</taxon>
        <taxon>Zea</taxon>
    </lineage>
</organism>
<dbReference type="InterPro" id="IPR004332">
    <property type="entry name" value="Transposase_MuDR"/>
</dbReference>
<dbReference type="InParanoid" id="A0A1D6GG53"/>
<reference evidence="2" key="1">
    <citation type="submission" date="2015-12" db="EMBL/GenBank/DDBJ databases">
        <title>Update maize B73 reference genome by single molecule sequencing technologies.</title>
        <authorList>
            <consortium name="Maize Genome Sequencing Project"/>
            <person name="Ware D."/>
        </authorList>
    </citation>
    <scope>NUCLEOTIDE SEQUENCE</scope>
    <source>
        <tissue evidence="2">Seedling</tissue>
    </source>
</reference>
<dbReference type="AlphaFoldDB" id="A0A1D6GG53"/>
<gene>
    <name evidence="2" type="ORF">ZEAMMB73_Zm00001d013125</name>
</gene>
<evidence type="ECO:0000259" key="1">
    <source>
        <dbReference type="Pfam" id="PF03108"/>
    </source>
</evidence>
<dbReference type="ExpressionAtlas" id="A0A1D6GG53">
    <property type="expression patterns" value="baseline and differential"/>
</dbReference>
<dbReference type="IntAct" id="A0A1D6GG53">
    <property type="interactions" value="1"/>
</dbReference>
<accession>A0A1D6GG53</accession>
<feature type="domain" description="Transposase MuDR plant" evidence="1">
    <location>
        <begin position="244"/>
        <end position="303"/>
    </location>
</feature>
<dbReference type="PANTHER" id="PTHR31973:SF195">
    <property type="entry name" value="MUDR FAMILY TRANSPOSASE"/>
    <property type="match status" value="1"/>
</dbReference>
<dbReference type="Pfam" id="PF03108">
    <property type="entry name" value="DBD_Tnp_Mut"/>
    <property type="match status" value="1"/>
</dbReference>
<sequence length="488" mass="55304">MFPSDVDRINSDVTYTVCVQFGQFIAKFDDGSCVLVPHKYDEWVVDYQRCSLASLQKDFAARVNWGSNQEVEVSVFDKSINLETRLENDSVLRAFFDRCVDRRLYLFADVVDKSAQVISNSGLTVVSHSGVESAAYACSNSQLESASNVISPNVDVPFVDWDALEIVPITEELVGSIVPVVDEDNFYEHIGLRAEDERVEKGKDRLPDEVACEGALDVEGAAIPCTDTIPGEDAIFYDKEDPPMTVGSTYASMNEFRSAVRQHAIKGQFEVWTRKSDTCRFRGYCIAKGCPWFIVARLMHDEKSVRVTMNNFDHLCASTGRVKTRMTTYRWIAEKSIPFLKKDPNMGAKKLQEELEDKYNVKLGYSTVWAGRQKAVEQIFGTWEESFADLYRFKAEIDAKMPGSVVDLEVQEEEDGVYFRRFFCCFKPSIDGFLNGCRPFLSVDSTALNGRWNGQFSEKEESRQTRATIRISKYLHAQKAKSCAKRVN</sequence>
<name>A0A1D6GG53_MAIZE</name>
<proteinExistence type="predicted"/>
<protein>
    <recommendedName>
        <fullName evidence="1">Transposase MuDR plant domain-containing protein</fullName>
    </recommendedName>
</protein>